<feature type="compositionally biased region" description="Polar residues" evidence="1">
    <location>
        <begin position="66"/>
        <end position="75"/>
    </location>
</feature>
<evidence type="ECO:0000259" key="3">
    <source>
        <dbReference type="Pfam" id="PF13240"/>
    </source>
</evidence>
<dbReference type="Proteomes" id="UP000231451">
    <property type="component" value="Unassembled WGS sequence"/>
</dbReference>
<feature type="compositionally biased region" description="Low complexity" evidence="1">
    <location>
        <begin position="742"/>
        <end position="757"/>
    </location>
</feature>
<organism evidence="4 5">
    <name type="scientific">Bifidobacterium simiarum</name>
    <dbReference type="NCBI Taxonomy" id="2045441"/>
    <lineage>
        <taxon>Bacteria</taxon>
        <taxon>Bacillati</taxon>
        <taxon>Actinomycetota</taxon>
        <taxon>Actinomycetes</taxon>
        <taxon>Bifidobacteriales</taxon>
        <taxon>Bifidobacteriaceae</taxon>
        <taxon>Bifidobacterium</taxon>
    </lineage>
</organism>
<feature type="compositionally biased region" description="Polar residues" evidence="1">
    <location>
        <begin position="183"/>
        <end position="197"/>
    </location>
</feature>
<keyword evidence="2" id="KW-0472">Membrane</keyword>
<evidence type="ECO:0000313" key="5">
    <source>
        <dbReference type="Proteomes" id="UP000231451"/>
    </source>
</evidence>
<dbReference type="Pfam" id="PF13240">
    <property type="entry name" value="Zn_Ribbon_1"/>
    <property type="match status" value="1"/>
</dbReference>
<feature type="compositionally biased region" description="Acidic residues" evidence="1">
    <location>
        <begin position="758"/>
        <end position="768"/>
    </location>
</feature>
<feature type="compositionally biased region" description="Basic and acidic residues" evidence="1">
    <location>
        <begin position="115"/>
        <end position="133"/>
    </location>
</feature>
<proteinExistence type="predicted"/>
<dbReference type="InterPro" id="IPR026870">
    <property type="entry name" value="Zinc_ribbon_dom"/>
</dbReference>
<feature type="compositionally biased region" description="Basic and acidic residues" evidence="1">
    <location>
        <begin position="23"/>
        <end position="39"/>
    </location>
</feature>
<keyword evidence="2" id="KW-0812">Transmembrane</keyword>
<feature type="region of interest" description="Disordered" evidence="1">
    <location>
        <begin position="742"/>
        <end position="768"/>
    </location>
</feature>
<feature type="compositionally biased region" description="Low complexity" evidence="1">
    <location>
        <begin position="162"/>
        <end position="178"/>
    </location>
</feature>
<keyword evidence="5" id="KW-1185">Reference proteome</keyword>
<feature type="transmembrane region" description="Helical" evidence="2">
    <location>
        <begin position="202"/>
        <end position="224"/>
    </location>
</feature>
<evidence type="ECO:0000313" key="4">
    <source>
        <dbReference type="EMBL" id="PJM75886.1"/>
    </source>
</evidence>
<gene>
    <name evidence="4" type="ORF">CSQ87_03230</name>
</gene>
<comment type="caution">
    <text evidence="4">The sequence shown here is derived from an EMBL/GenBank/DDBJ whole genome shotgun (WGS) entry which is preliminary data.</text>
</comment>
<evidence type="ECO:0000256" key="1">
    <source>
        <dbReference type="SAM" id="MobiDB-lite"/>
    </source>
</evidence>
<feature type="domain" description="Zinc-ribbon" evidence="3">
    <location>
        <begin position="3"/>
        <end position="24"/>
    </location>
</feature>
<evidence type="ECO:0000256" key="2">
    <source>
        <dbReference type="SAM" id="Phobius"/>
    </source>
</evidence>
<dbReference type="Gene3D" id="3.30.10.20">
    <property type="match status" value="1"/>
</dbReference>
<reference evidence="4 5" key="1">
    <citation type="submission" date="2017-10" db="EMBL/GenBank/DDBJ databases">
        <title>Draft genome sequences of strains TRE 1, TRE 9, TRE H and TRI 7, isolated from tamarins, belonging to four potential novel Bifidobacterium species.</title>
        <authorList>
            <person name="Mattarelli P."/>
            <person name="Modesto M."/>
            <person name="Puglisi E."/>
            <person name="Morelli L."/>
            <person name="Spezio C."/>
            <person name="Bonetti A."/>
            <person name="Sandri C."/>
        </authorList>
    </citation>
    <scope>NUCLEOTIDE SEQUENCE [LARGE SCALE GENOMIC DNA]</scope>
    <source>
        <strain evidence="5">TRI7</strain>
    </source>
</reference>
<dbReference type="OrthoDB" id="3240505at2"/>
<dbReference type="EMBL" id="PEBK01000002">
    <property type="protein sequence ID" value="PJM75886.1"/>
    <property type="molecule type" value="Genomic_DNA"/>
</dbReference>
<feature type="region of interest" description="Disordered" evidence="1">
    <location>
        <begin position="688"/>
        <end position="713"/>
    </location>
</feature>
<dbReference type="AlphaFoldDB" id="A0A2M9HGE7"/>
<accession>A0A2M9HGE7</accession>
<protein>
    <recommendedName>
        <fullName evidence="3">Zinc-ribbon domain-containing protein</fullName>
    </recommendedName>
</protein>
<feature type="compositionally biased region" description="Low complexity" evidence="1">
    <location>
        <begin position="43"/>
        <end position="53"/>
    </location>
</feature>
<feature type="region of interest" description="Disordered" evidence="1">
    <location>
        <begin position="20"/>
        <end position="198"/>
    </location>
</feature>
<sequence length="922" mass="95957">MLCQQCGAENDDTNRFCDQCGHPLHDVDNGDDRTGDRTGESGAVGTDVAGTGVDETDVAGNGVDETGTSETGVTENRTDESGTAGTGTGESDTVESDTVGAGTDESGPSEVTADVDSKHRSESESSDESRSDESLSDTIAAISDPDDQSGTDDQNGTDRSDQSGQSNQPGQSGQPDQPGRSDQPGQSGQPESHTSGKPNRKLAIIIAAIVAAALVIGSGLFATYRAGVWGRKTIPTAQEINEITPRSGKKITAADVAKQLNDRGIDTTITKVYSGKASGTFVGFDGVRYGESIKPTQTVTVTESMGPGVPKGTVGQQAAKVSATLKSMGAKVKYKQVIVTDTSKQKPGTVVATLPSDGSALTDDYDNTIEVGVAVEGDGVGYDLFGMDKNKAGETLSAKGYTVTLKPKFSSRAHLGKIIDADPAFGSTKPADGNVTLYYGVDASQTKTMFTQTLEGHKLVVNKPSFLDGRFCKAADSAADGADSSAGSGSSDGSTGPVLSNDCFVLATSQDDGYLYSVFPESSGHKTLGGLVDTEDSGIDDSVRSDMLTASRDFQALGEAPGMVDDGLLINGKTGAFELFPLASAEGDVYCGDAAVGDSGGVSCVNGQRVFDPTMLSKPTGLTRKMNDFFLYVPVNADLKAVEDSGYFDASALAKAKKQQAVNTDRPFIVMRDKSLYDKSQTEIAYTSNADSNPFLPADPRVPNSSGTSLKMKPAPSNSTVYYLDEDYYALDWDSLADANVAGASGTSESGDSATSGADDDSDDQDDAESTKLFAELAGSQYSYSPSADGSMYSLMTLKSDGTFSGTTYAADLSGGDSVADAPRKQYPFSGRFSSAERKSDGSIELDCDASALKVTDEGESGLKLCDEFIAYPAGTSLDSFDTSVQWALQIRGESTSGPKDWLLVNVSQGAGSGGVYERTQK</sequence>
<keyword evidence="2" id="KW-1133">Transmembrane helix</keyword>
<name>A0A2M9HGE7_9BIFI</name>